<evidence type="ECO:0000259" key="1">
    <source>
        <dbReference type="PROSITE" id="PS50883"/>
    </source>
</evidence>
<evidence type="ECO:0000313" key="3">
    <source>
        <dbReference type="Proteomes" id="UP000245124"/>
    </source>
</evidence>
<comment type="caution">
    <text evidence="2">The sequence shown here is derived from an EMBL/GenBank/DDBJ whole genome shotgun (WGS) entry which is preliminary data.</text>
</comment>
<keyword evidence="3" id="KW-1185">Reference proteome</keyword>
<feature type="domain" description="EAL" evidence="1">
    <location>
        <begin position="1"/>
        <end position="80"/>
    </location>
</feature>
<accession>A0A2R5FNU3</accession>
<reference evidence="2 3" key="1">
    <citation type="submission" date="2017-06" db="EMBL/GenBank/DDBJ databases">
        <title>Genome sequencing of cyanobaciteial culture collection at National Institute for Environmental Studies (NIES).</title>
        <authorList>
            <person name="Hirose Y."/>
            <person name="Shimura Y."/>
            <person name="Fujisawa T."/>
            <person name="Nakamura Y."/>
            <person name="Kawachi M."/>
        </authorList>
    </citation>
    <scope>NUCLEOTIDE SEQUENCE [LARGE SCALE GENOMIC DNA]</scope>
    <source>
        <strain evidence="2 3">NIES-4072</strain>
    </source>
</reference>
<dbReference type="InterPro" id="IPR001633">
    <property type="entry name" value="EAL_dom"/>
</dbReference>
<organism evidence="2 3">
    <name type="scientific">Nostoc commune NIES-4072</name>
    <dbReference type="NCBI Taxonomy" id="2005467"/>
    <lineage>
        <taxon>Bacteria</taxon>
        <taxon>Bacillati</taxon>
        <taxon>Cyanobacteriota</taxon>
        <taxon>Cyanophyceae</taxon>
        <taxon>Nostocales</taxon>
        <taxon>Nostocaceae</taxon>
        <taxon>Nostoc</taxon>
    </lineage>
</organism>
<dbReference type="Gene3D" id="3.20.20.450">
    <property type="entry name" value="EAL domain"/>
    <property type="match status" value="1"/>
</dbReference>
<dbReference type="SUPFAM" id="SSF141868">
    <property type="entry name" value="EAL domain-like"/>
    <property type="match status" value="1"/>
</dbReference>
<dbReference type="PANTHER" id="PTHR33121:SF70">
    <property type="entry name" value="SIGNALING PROTEIN YKOW"/>
    <property type="match status" value="1"/>
</dbReference>
<evidence type="ECO:0000313" key="2">
    <source>
        <dbReference type="EMBL" id="GBG20440.1"/>
    </source>
</evidence>
<dbReference type="GO" id="GO:0071111">
    <property type="term" value="F:cyclic-guanylate-specific phosphodiesterase activity"/>
    <property type="evidence" value="ECO:0007669"/>
    <property type="project" value="InterPro"/>
</dbReference>
<dbReference type="Proteomes" id="UP000245124">
    <property type="component" value="Unassembled WGS sequence"/>
</dbReference>
<sequence length="82" mass="9064">MLKIDRSFVSPIDANGKNLEIIETIITLAHKLGMDVTAEGVETKEQLAFLRKLNCECGQGYFFSHPLDNTAAVALIVTNAQW</sequence>
<dbReference type="Pfam" id="PF00563">
    <property type="entry name" value="EAL"/>
    <property type="match status" value="1"/>
</dbReference>
<dbReference type="PANTHER" id="PTHR33121">
    <property type="entry name" value="CYCLIC DI-GMP PHOSPHODIESTERASE PDEF"/>
    <property type="match status" value="1"/>
</dbReference>
<dbReference type="AlphaFoldDB" id="A0A2R5FNU3"/>
<dbReference type="CDD" id="cd01948">
    <property type="entry name" value="EAL"/>
    <property type="match status" value="1"/>
</dbReference>
<dbReference type="PROSITE" id="PS50883">
    <property type="entry name" value="EAL"/>
    <property type="match status" value="1"/>
</dbReference>
<dbReference type="InterPro" id="IPR035919">
    <property type="entry name" value="EAL_sf"/>
</dbReference>
<dbReference type="RefSeq" id="WP_244919300.1">
    <property type="nucleotide sequence ID" value="NZ_BDUD01000001.1"/>
</dbReference>
<name>A0A2R5FNU3_NOSCO</name>
<dbReference type="EMBL" id="BDUD01000001">
    <property type="protein sequence ID" value="GBG20440.1"/>
    <property type="molecule type" value="Genomic_DNA"/>
</dbReference>
<dbReference type="InterPro" id="IPR050706">
    <property type="entry name" value="Cyclic-di-GMP_PDE-like"/>
</dbReference>
<proteinExistence type="predicted"/>
<protein>
    <submittedName>
        <fullName evidence="2">Diguanylate cyclase/phosphodiesterase with PAS/PAC and GAF sensor(S)</fullName>
    </submittedName>
</protein>
<gene>
    <name evidence="2" type="ORF">NIES4072_41180</name>
</gene>